<proteinExistence type="inferred from homology"/>
<dbReference type="InterPro" id="IPR011014">
    <property type="entry name" value="MscS_channel_TM-2"/>
</dbReference>
<dbReference type="Proteomes" id="UP000179001">
    <property type="component" value="Unassembled WGS sequence"/>
</dbReference>
<feature type="transmembrane region" description="Helical" evidence="7">
    <location>
        <begin position="95"/>
        <end position="118"/>
    </location>
</feature>
<feature type="transmembrane region" description="Helical" evidence="7">
    <location>
        <begin position="64"/>
        <end position="83"/>
    </location>
</feature>
<dbReference type="GO" id="GO:0005886">
    <property type="term" value="C:plasma membrane"/>
    <property type="evidence" value="ECO:0007669"/>
    <property type="project" value="UniProtKB-SubCell"/>
</dbReference>
<comment type="caution">
    <text evidence="11">The sequence shown here is derived from an EMBL/GenBank/DDBJ whole genome shotgun (WGS) entry which is preliminary data.</text>
</comment>
<feature type="transmembrane region" description="Helical" evidence="7">
    <location>
        <begin position="157"/>
        <end position="181"/>
    </location>
</feature>
<keyword evidence="3" id="KW-1003">Cell membrane</keyword>
<dbReference type="SUPFAM" id="SSF82861">
    <property type="entry name" value="Mechanosensitive channel protein MscS (YggB), transmembrane region"/>
    <property type="match status" value="1"/>
</dbReference>
<feature type="transmembrane region" description="Helical" evidence="7">
    <location>
        <begin position="130"/>
        <end position="151"/>
    </location>
</feature>
<dbReference type="InterPro" id="IPR049142">
    <property type="entry name" value="MS_channel_1st"/>
</dbReference>
<dbReference type="Gene3D" id="3.30.70.100">
    <property type="match status" value="1"/>
</dbReference>
<dbReference type="EMBL" id="MFGJ01000001">
    <property type="protein sequence ID" value="OGF33417.1"/>
    <property type="molecule type" value="Genomic_DNA"/>
</dbReference>
<dbReference type="InterPro" id="IPR010920">
    <property type="entry name" value="LSM_dom_sf"/>
</dbReference>
<evidence type="ECO:0000313" key="11">
    <source>
        <dbReference type="EMBL" id="OGF33417.1"/>
    </source>
</evidence>
<evidence type="ECO:0000256" key="2">
    <source>
        <dbReference type="ARBA" id="ARBA00008017"/>
    </source>
</evidence>
<dbReference type="PANTHER" id="PTHR30566">
    <property type="entry name" value="YNAI-RELATED MECHANOSENSITIVE ION CHANNEL"/>
    <property type="match status" value="1"/>
</dbReference>
<dbReference type="GO" id="GO:0055085">
    <property type="term" value="P:transmembrane transport"/>
    <property type="evidence" value="ECO:0007669"/>
    <property type="project" value="InterPro"/>
</dbReference>
<comment type="subcellular location">
    <subcellularLocation>
        <location evidence="1">Cell membrane</location>
        <topology evidence="1">Multi-pass membrane protein</topology>
    </subcellularLocation>
</comment>
<reference evidence="11 12" key="1">
    <citation type="journal article" date="2016" name="Nat. Commun.">
        <title>Thousands of microbial genomes shed light on interconnected biogeochemical processes in an aquifer system.</title>
        <authorList>
            <person name="Anantharaman K."/>
            <person name="Brown C.T."/>
            <person name="Hug L.A."/>
            <person name="Sharon I."/>
            <person name="Castelle C.J."/>
            <person name="Probst A.J."/>
            <person name="Thomas B.C."/>
            <person name="Singh A."/>
            <person name="Wilkins M.J."/>
            <person name="Karaoz U."/>
            <person name="Brodie E.L."/>
            <person name="Williams K.H."/>
            <person name="Hubbard S.S."/>
            <person name="Banfield J.F."/>
        </authorList>
    </citation>
    <scope>NUCLEOTIDE SEQUENCE [LARGE SCALE GENOMIC DNA]</scope>
</reference>
<organism evidence="11 12">
    <name type="scientific">Candidatus Falkowbacteria bacterium RIFOXYC2_FULL_36_12</name>
    <dbReference type="NCBI Taxonomy" id="1798002"/>
    <lineage>
        <taxon>Bacteria</taxon>
        <taxon>Candidatus Falkowiibacteriota</taxon>
    </lineage>
</organism>
<feature type="domain" description="Mechanosensitive ion channel transmembrane helices 2/3" evidence="10">
    <location>
        <begin position="134"/>
        <end position="174"/>
    </location>
</feature>
<dbReference type="InterPro" id="IPR023408">
    <property type="entry name" value="MscS_beta-dom_sf"/>
</dbReference>
<evidence type="ECO:0000259" key="8">
    <source>
        <dbReference type="Pfam" id="PF00924"/>
    </source>
</evidence>
<dbReference type="PANTHER" id="PTHR30566:SF25">
    <property type="entry name" value="INNER MEMBRANE PROTEIN"/>
    <property type="match status" value="1"/>
</dbReference>
<evidence type="ECO:0008006" key="13">
    <source>
        <dbReference type="Google" id="ProtNLM"/>
    </source>
</evidence>
<evidence type="ECO:0000256" key="4">
    <source>
        <dbReference type="ARBA" id="ARBA00022692"/>
    </source>
</evidence>
<sequence length="348" mass="39235">MFITFETIWNFLRNDYVQLLMILLGSLLVAKIIKEIIVKVLKKLMDKTKSDLDNMIVDVISRPLYLTTLIAGLQIALYQLSYIEQFKYIANPIFFIIYVLIGTSIVAKIFTALVTRWLKVKKQFDATPNLISKMATFTIYIIAILIVMEYFQVEIGPLIATLGIGGLAIGLALQSTLANFFAGIHIISDEPVKVGDYIEVASGVEGTVVDIGWRSTKLKTLGKTMIIIPNSKLSESIIKNLSTGDHSVTAKVEVGVDYRSNLNKVEKTAQEVADKIQDKTAGAVKKFKPTVRFTNFGESNINFVIYMRAESREMKAKVEHACIKALKKRFDDEKIEMSWPIRKIYNMQ</sequence>
<feature type="domain" description="Mechanosensitive ion channel MscS" evidence="8">
    <location>
        <begin position="176"/>
        <end position="242"/>
    </location>
</feature>
<evidence type="ECO:0000259" key="10">
    <source>
        <dbReference type="Pfam" id="PF21088"/>
    </source>
</evidence>
<evidence type="ECO:0000256" key="7">
    <source>
        <dbReference type="SAM" id="Phobius"/>
    </source>
</evidence>
<dbReference type="InterPro" id="IPR049278">
    <property type="entry name" value="MS_channel_C"/>
</dbReference>
<dbReference type="InterPro" id="IPR006685">
    <property type="entry name" value="MscS_channel_2nd"/>
</dbReference>
<dbReference type="SUPFAM" id="SSF82689">
    <property type="entry name" value="Mechanosensitive channel protein MscS (YggB), C-terminal domain"/>
    <property type="match status" value="1"/>
</dbReference>
<dbReference type="Gene3D" id="1.10.287.1260">
    <property type="match status" value="1"/>
</dbReference>
<comment type="similarity">
    <text evidence="2">Belongs to the MscS (TC 1.A.23) family.</text>
</comment>
<evidence type="ECO:0000256" key="6">
    <source>
        <dbReference type="ARBA" id="ARBA00023136"/>
    </source>
</evidence>
<feature type="transmembrane region" description="Helical" evidence="7">
    <location>
        <begin position="16"/>
        <end position="33"/>
    </location>
</feature>
<dbReference type="InterPro" id="IPR011066">
    <property type="entry name" value="MscS_channel_C_sf"/>
</dbReference>
<keyword evidence="5 7" id="KW-1133">Transmembrane helix</keyword>
<dbReference type="STRING" id="1798002.A2478_01830"/>
<evidence type="ECO:0000256" key="3">
    <source>
        <dbReference type="ARBA" id="ARBA00022475"/>
    </source>
</evidence>
<evidence type="ECO:0000313" key="12">
    <source>
        <dbReference type="Proteomes" id="UP000179001"/>
    </source>
</evidence>
<evidence type="ECO:0000256" key="5">
    <source>
        <dbReference type="ARBA" id="ARBA00022989"/>
    </source>
</evidence>
<dbReference type="Gene3D" id="2.30.30.60">
    <property type="match status" value="1"/>
</dbReference>
<dbReference type="AlphaFoldDB" id="A0A1F5T377"/>
<evidence type="ECO:0000256" key="1">
    <source>
        <dbReference type="ARBA" id="ARBA00004651"/>
    </source>
</evidence>
<evidence type="ECO:0000259" key="9">
    <source>
        <dbReference type="Pfam" id="PF21082"/>
    </source>
</evidence>
<dbReference type="Pfam" id="PF00924">
    <property type="entry name" value="MS_channel_2nd"/>
    <property type="match status" value="1"/>
</dbReference>
<protein>
    <recommendedName>
        <fullName evidence="13">Mechanosensitive ion channel protein MscS</fullName>
    </recommendedName>
</protein>
<gene>
    <name evidence="11" type="ORF">A2478_01830</name>
</gene>
<name>A0A1F5T377_9BACT</name>
<keyword evidence="6 7" id="KW-0472">Membrane</keyword>
<dbReference type="Pfam" id="PF21088">
    <property type="entry name" value="MS_channel_1st"/>
    <property type="match status" value="1"/>
</dbReference>
<dbReference type="Pfam" id="PF21082">
    <property type="entry name" value="MS_channel_3rd"/>
    <property type="match status" value="1"/>
</dbReference>
<accession>A0A1F5T377</accession>
<dbReference type="SUPFAM" id="SSF50182">
    <property type="entry name" value="Sm-like ribonucleoproteins"/>
    <property type="match status" value="1"/>
</dbReference>
<keyword evidence="4 7" id="KW-0812">Transmembrane</keyword>
<feature type="domain" description="Mechanosensitive ion channel MscS C-terminal" evidence="9">
    <location>
        <begin position="251"/>
        <end position="337"/>
    </location>
</feature>